<reference evidence="2" key="1">
    <citation type="submission" date="2017-02" db="UniProtKB">
        <authorList>
            <consortium name="WormBaseParasite"/>
        </authorList>
    </citation>
    <scope>IDENTIFICATION</scope>
</reference>
<name>A0A0N5AK52_9BILA</name>
<accession>A0A0N5AK52</accession>
<dbReference type="AlphaFoldDB" id="A0A0N5AK52"/>
<sequence length="174" mass="20247">MDNTLVVEDCDSTEIICSDDGSLIKQPLTSGEEFNNKCTTCEIRHEQQDSSSNGGNFKKEMHKEFRIRKRPLEFSVVSRAEHKRWRQDIDGFAQYCEWEAKVNEPCTDDVSDFESTESVCSYDPAKEYYFKVTIPVTNDEELAEIYDFVDKMNQKIDEEEKKATQQNVDVKTQK</sequence>
<organism evidence="1 2">
    <name type="scientific">Syphacia muris</name>
    <dbReference type="NCBI Taxonomy" id="451379"/>
    <lineage>
        <taxon>Eukaryota</taxon>
        <taxon>Metazoa</taxon>
        <taxon>Ecdysozoa</taxon>
        <taxon>Nematoda</taxon>
        <taxon>Chromadorea</taxon>
        <taxon>Rhabditida</taxon>
        <taxon>Spirurina</taxon>
        <taxon>Oxyuridomorpha</taxon>
        <taxon>Oxyuroidea</taxon>
        <taxon>Oxyuridae</taxon>
        <taxon>Syphacia</taxon>
    </lineage>
</organism>
<dbReference type="WBParaSite" id="SMUV_0000486101-mRNA-1">
    <property type="protein sequence ID" value="SMUV_0000486101-mRNA-1"/>
    <property type="gene ID" value="SMUV_0000486101"/>
</dbReference>
<keyword evidence="1" id="KW-1185">Reference proteome</keyword>
<dbReference type="Proteomes" id="UP000046393">
    <property type="component" value="Unplaced"/>
</dbReference>
<proteinExistence type="predicted"/>
<protein>
    <submittedName>
        <fullName evidence="2">FYR C-terminal domain-containing protein</fullName>
    </submittedName>
</protein>
<evidence type="ECO:0000313" key="1">
    <source>
        <dbReference type="Proteomes" id="UP000046393"/>
    </source>
</evidence>
<evidence type="ECO:0000313" key="2">
    <source>
        <dbReference type="WBParaSite" id="SMUV_0000486101-mRNA-1"/>
    </source>
</evidence>